<keyword evidence="1" id="KW-0472">Membrane</keyword>
<reference evidence="3" key="1">
    <citation type="journal article" date="2019" name="Int. J. Syst. Evol. Microbiol.">
        <title>The Global Catalogue of Microorganisms (GCM) 10K type strain sequencing project: providing services to taxonomists for standard genome sequencing and annotation.</title>
        <authorList>
            <consortium name="The Broad Institute Genomics Platform"/>
            <consortium name="The Broad Institute Genome Sequencing Center for Infectious Disease"/>
            <person name="Wu L."/>
            <person name="Ma J."/>
        </authorList>
    </citation>
    <scope>NUCLEOTIDE SEQUENCE [LARGE SCALE GENOMIC DNA]</scope>
    <source>
        <strain evidence="3">CCUG 63418</strain>
    </source>
</reference>
<feature type="transmembrane region" description="Helical" evidence="1">
    <location>
        <begin position="191"/>
        <end position="213"/>
    </location>
</feature>
<dbReference type="Proteomes" id="UP001596958">
    <property type="component" value="Unassembled WGS sequence"/>
</dbReference>
<dbReference type="RefSeq" id="WP_377100343.1">
    <property type="nucleotide sequence ID" value="NZ_JBHTHU010000006.1"/>
</dbReference>
<organism evidence="2 3">
    <name type="scientific">Mucilaginibacter calamicampi</name>
    <dbReference type="NCBI Taxonomy" id="1302352"/>
    <lineage>
        <taxon>Bacteria</taxon>
        <taxon>Pseudomonadati</taxon>
        <taxon>Bacteroidota</taxon>
        <taxon>Sphingobacteriia</taxon>
        <taxon>Sphingobacteriales</taxon>
        <taxon>Sphingobacteriaceae</taxon>
        <taxon>Mucilaginibacter</taxon>
    </lineage>
</organism>
<feature type="transmembrane region" description="Helical" evidence="1">
    <location>
        <begin position="329"/>
        <end position="348"/>
    </location>
</feature>
<feature type="transmembrane region" description="Helical" evidence="1">
    <location>
        <begin position="418"/>
        <end position="438"/>
    </location>
</feature>
<protein>
    <recommendedName>
        <fullName evidence="4">O-antigen ligase</fullName>
    </recommendedName>
</protein>
<feature type="transmembrane region" description="Helical" evidence="1">
    <location>
        <begin position="142"/>
        <end position="159"/>
    </location>
</feature>
<evidence type="ECO:0000313" key="3">
    <source>
        <dbReference type="Proteomes" id="UP001596958"/>
    </source>
</evidence>
<comment type="caution">
    <text evidence="2">The sequence shown here is derived from an EMBL/GenBank/DDBJ whole genome shotgun (WGS) entry which is preliminary data.</text>
</comment>
<gene>
    <name evidence="2" type="ORF">ACFQZS_11550</name>
</gene>
<name>A0ABW2YY71_9SPHI</name>
<feature type="transmembrane region" description="Helical" evidence="1">
    <location>
        <begin position="220"/>
        <end position="236"/>
    </location>
</feature>
<feature type="transmembrane region" description="Helical" evidence="1">
    <location>
        <begin position="263"/>
        <end position="281"/>
    </location>
</feature>
<accession>A0ABW2YY71</accession>
<proteinExistence type="predicted"/>
<feature type="transmembrane region" description="Helical" evidence="1">
    <location>
        <begin position="83"/>
        <end position="103"/>
    </location>
</feature>
<keyword evidence="3" id="KW-1185">Reference proteome</keyword>
<keyword evidence="1" id="KW-1133">Transmembrane helix</keyword>
<sequence length="450" mass="49669">MAEGITAQLQTSTDKSLPNFRAEHGEMLLKKGIWVYFFLIIFEGALRKWFLPSLATPLLIIRDPVAVWLLYTAWKYDRFPSNIYISGIYFAGILGFFTTMLVGHGNLFVAIYGERILLLHFPLIFLIANTFDQTDVVKMGRVFMWIAIPMVVIVALQFYTPQSSFFNRGIGGEGSSGFSGANGFFRPSGTFSFTTGLTEFYTVIAAFVVYFLLNENKIKRWVLIGGGIALMAAIPLSISRTLSFQIALTAVFTLIAALKNQKYLTTIIGGAVTVVVLFFVLNEVGVFGTAVDTLVIRFTDANESEGGIVKTLTNRTIANVDEPYLGDDFPFFGMGIGMGTNAGARILVGRSDKFLVSEGEWGRLVGEMGSILGTFVLLIRIAICFKILVKGYQALKFNNILPWLLLSVDFQLISQGQWAQPTALGFAILFAGLNIAAFKTYEPDVKSNFN</sequence>
<dbReference type="EMBL" id="JBHTHU010000006">
    <property type="protein sequence ID" value="MFD0750778.1"/>
    <property type="molecule type" value="Genomic_DNA"/>
</dbReference>
<evidence type="ECO:0000256" key="1">
    <source>
        <dbReference type="SAM" id="Phobius"/>
    </source>
</evidence>
<feature type="transmembrane region" description="Helical" evidence="1">
    <location>
        <begin position="369"/>
        <end position="389"/>
    </location>
</feature>
<keyword evidence="1" id="KW-0812">Transmembrane</keyword>
<feature type="transmembrane region" description="Helical" evidence="1">
    <location>
        <begin position="52"/>
        <end position="71"/>
    </location>
</feature>
<evidence type="ECO:0000313" key="2">
    <source>
        <dbReference type="EMBL" id="MFD0750778.1"/>
    </source>
</evidence>
<feature type="transmembrane region" description="Helical" evidence="1">
    <location>
        <begin position="242"/>
        <end position="258"/>
    </location>
</feature>
<evidence type="ECO:0008006" key="4">
    <source>
        <dbReference type="Google" id="ProtNLM"/>
    </source>
</evidence>
<feature type="transmembrane region" description="Helical" evidence="1">
    <location>
        <begin position="109"/>
        <end position="130"/>
    </location>
</feature>